<organism evidence="1 2">
    <name type="scientific">Ancylostoma duodenale</name>
    <dbReference type="NCBI Taxonomy" id="51022"/>
    <lineage>
        <taxon>Eukaryota</taxon>
        <taxon>Metazoa</taxon>
        <taxon>Ecdysozoa</taxon>
        <taxon>Nematoda</taxon>
        <taxon>Chromadorea</taxon>
        <taxon>Rhabditida</taxon>
        <taxon>Rhabditina</taxon>
        <taxon>Rhabditomorpha</taxon>
        <taxon>Strongyloidea</taxon>
        <taxon>Ancylostomatidae</taxon>
        <taxon>Ancylostomatinae</taxon>
        <taxon>Ancylostoma</taxon>
    </lineage>
</organism>
<proteinExistence type="predicted"/>
<dbReference type="PANTHER" id="PTHR19446">
    <property type="entry name" value="REVERSE TRANSCRIPTASES"/>
    <property type="match status" value="1"/>
</dbReference>
<dbReference type="AlphaFoldDB" id="A0A0C2D3B6"/>
<name>A0A0C2D3B6_9BILA</name>
<protein>
    <submittedName>
        <fullName evidence="1">Uncharacterized protein</fullName>
    </submittedName>
</protein>
<sequence length="169" mass="19030">MKKGTAPGPDDIPADLFRAGNTALYSGLAKHFNHYLKNGMIPDQKVSGKTLPTTGLFTKILLNRMERILDDYQPVELIGFRKNFSCMDNIQATTQLIERSHEYDLPLVLVFVDYKKAFDSVETNAVLNALTHAGIPSVYIHLLEQCFSNTSTTIQLFDRKLEIPNNNII</sequence>
<accession>A0A0C2D3B6</accession>
<evidence type="ECO:0000313" key="1">
    <source>
        <dbReference type="EMBL" id="KIH56557.1"/>
    </source>
</evidence>
<dbReference type="EMBL" id="KN735564">
    <property type="protein sequence ID" value="KIH56557.1"/>
    <property type="molecule type" value="Genomic_DNA"/>
</dbReference>
<evidence type="ECO:0000313" key="2">
    <source>
        <dbReference type="Proteomes" id="UP000054047"/>
    </source>
</evidence>
<gene>
    <name evidence="1" type="ORF">ANCDUO_13262</name>
</gene>
<reference evidence="1 2" key="1">
    <citation type="submission" date="2013-12" db="EMBL/GenBank/DDBJ databases">
        <title>Draft genome of the parsitic nematode Ancylostoma duodenale.</title>
        <authorList>
            <person name="Mitreva M."/>
        </authorList>
    </citation>
    <scope>NUCLEOTIDE SEQUENCE [LARGE SCALE GENOMIC DNA]</scope>
    <source>
        <strain evidence="1 2">Zhejiang</strain>
    </source>
</reference>
<dbReference type="OrthoDB" id="410104at2759"/>
<keyword evidence="2" id="KW-1185">Reference proteome</keyword>
<dbReference type="Proteomes" id="UP000054047">
    <property type="component" value="Unassembled WGS sequence"/>
</dbReference>